<dbReference type="PANTHER" id="PTHR34009">
    <property type="entry name" value="PROTEIN STAR"/>
    <property type="match status" value="1"/>
</dbReference>
<organism evidence="2 3">
    <name type="scientific">Cherax quadricarinatus</name>
    <name type="common">Australian red claw crayfish</name>
    <dbReference type="NCBI Taxonomy" id="27406"/>
    <lineage>
        <taxon>Eukaryota</taxon>
        <taxon>Metazoa</taxon>
        <taxon>Ecdysozoa</taxon>
        <taxon>Arthropoda</taxon>
        <taxon>Crustacea</taxon>
        <taxon>Multicrustacea</taxon>
        <taxon>Malacostraca</taxon>
        <taxon>Eumalacostraca</taxon>
        <taxon>Eucarida</taxon>
        <taxon>Decapoda</taxon>
        <taxon>Pleocyemata</taxon>
        <taxon>Astacidea</taxon>
        <taxon>Parastacoidea</taxon>
        <taxon>Parastacidae</taxon>
        <taxon>Cherax</taxon>
    </lineage>
</organism>
<dbReference type="Gene3D" id="3.40.50.150">
    <property type="entry name" value="Vaccinia Virus protein VP39"/>
    <property type="match status" value="1"/>
</dbReference>
<dbReference type="AlphaFoldDB" id="A0AAW0YAH7"/>
<evidence type="ECO:0000256" key="1">
    <source>
        <dbReference type="SAM" id="Phobius"/>
    </source>
</evidence>
<dbReference type="GO" id="GO:0006888">
    <property type="term" value="P:endoplasmic reticulum to Golgi vesicle-mediated transport"/>
    <property type="evidence" value="ECO:0007669"/>
    <property type="project" value="TreeGrafter"/>
</dbReference>
<dbReference type="GO" id="GO:0005886">
    <property type="term" value="C:plasma membrane"/>
    <property type="evidence" value="ECO:0007669"/>
    <property type="project" value="TreeGrafter"/>
</dbReference>
<reference evidence="2 3" key="1">
    <citation type="journal article" date="2024" name="BMC Genomics">
        <title>Genome assembly of redclaw crayfish (Cherax quadricarinatus) provides insights into its immune adaptation and hypoxia tolerance.</title>
        <authorList>
            <person name="Liu Z."/>
            <person name="Zheng J."/>
            <person name="Li H."/>
            <person name="Fang K."/>
            <person name="Wang S."/>
            <person name="He J."/>
            <person name="Zhou D."/>
            <person name="Weng S."/>
            <person name="Chi M."/>
            <person name="Gu Z."/>
            <person name="He J."/>
            <person name="Li F."/>
            <person name="Wang M."/>
        </authorList>
    </citation>
    <scope>NUCLEOTIDE SEQUENCE [LARGE SCALE GENOMIC DNA]</scope>
    <source>
        <strain evidence="2">ZL_2023a</strain>
    </source>
</reference>
<dbReference type="GO" id="GO:0031902">
    <property type="term" value="C:late endosome membrane"/>
    <property type="evidence" value="ECO:0007669"/>
    <property type="project" value="TreeGrafter"/>
</dbReference>
<feature type="transmembrane region" description="Helical" evidence="1">
    <location>
        <begin position="21"/>
        <end position="40"/>
    </location>
</feature>
<keyword evidence="3" id="KW-1185">Reference proteome</keyword>
<feature type="non-terminal residue" evidence="2">
    <location>
        <position position="1"/>
    </location>
</feature>
<dbReference type="GO" id="GO:0005794">
    <property type="term" value="C:Golgi apparatus"/>
    <property type="evidence" value="ECO:0007669"/>
    <property type="project" value="TreeGrafter"/>
</dbReference>
<dbReference type="InterPro" id="IPR053202">
    <property type="entry name" value="EGF_Rcpt_Signaling_Reg"/>
</dbReference>
<protein>
    <submittedName>
        <fullName evidence="2">Uncharacterized protein</fullName>
    </submittedName>
</protein>
<dbReference type="GO" id="GO:0016197">
    <property type="term" value="P:endosomal transport"/>
    <property type="evidence" value="ECO:0007669"/>
    <property type="project" value="TreeGrafter"/>
</dbReference>
<keyword evidence="1" id="KW-1133">Transmembrane helix</keyword>
<sequence length="318" mass="36155">SQVMRSVRQVEQTVSWIMRKYVRFLVVGALTTCTILNLALHAGTGLQYYCRQECLTTLLKGPVTSLDRDAIFHIRDYWVDEPAPRGSYKADFSLDNPPWGSMNNWKDAYKFINDYFKTYKTPGTFVEIGAQDGEFMSLTLFVEQQLGFQGLLVEPNPFDYQKLRAKGRSSYSINACATPEGGHRKDRLWLRYTPDNLPPLLHRVQEGSNRLIQYVAVEDRELGQTVMVQCFNAGALTLGALRTAFVDLLVISTHGGELNVFSSIPTTIHYRMVVLVVPLATQEEVDELQSLAKRRGLIPVFHRHSIHILLPQNEVKFV</sequence>
<dbReference type="InterPro" id="IPR029063">
    <property type="entry name" value="SAM-dependent_MTases_sf"/>
</dbReference>
<dbReference type="EMBL" id="JARKIK010000003">
    <property type="protein sequence ID" value="KAK8753022.1"/>
    <property type="molecule type" value="Genomic_DNA"/>
</dbReference>
<dbReference type="GO" id="GO:0005789">
    <property type="term" value="C:endoplasmic reticulum membrane"/>
    <property type="evidence" value="ECO:0007669"/>
    <property type="project" value="TreeGrafter"/>
</dbReference>
<evidence type="ECO:0000313" key="3">
    <source>
        <dbReference type="Proteomes" id="UP001445076"/>
    </source>
</evidence>
<name>A0AAW0YAH7_CHEQU</name>
<accession>A0AAW0YAH7</accession>
<comment type="caution">
    <text evidence="2">The sequence shown here is derived from an EMBL/GenBank/DDBJ whole genome shotgun (WGS) entry which is preliminary data.</text>
</comment>
<dbReference type="PANTHER" id="PTHR34009:SF2">
    <property type="entry name" value="PROTEIN STAR"/>
    <property type="match status" value="1"/>
</dbReference>
<gene>
    <name evidence="2" type="ORF">OTU49_002077</name>
</gene>
<evidence type="ECO:0000313" key="2">
    <source>
        <dbReference type="EMBL" id="KAK8753022.1"/>
    </source>
</evidence>
<proteinExistence type="predicted"/>
<keyword evidence="1" id="KW-0812">Transmembrane</keyword>
<keyword evidence="1" id="KW-0472">Membrane</keyword>
<dbReference type="Proteomes" id="UP001445076">
    <property type="component" value="Unassembled WGS sequence"/>
</dbReference>